<protein>
    <submittedName>
        <fullName evidence="1">Uncharacterized protein</fullName>
    </submittedName>
</protein>
<reference evidence="1 2" key="1">
    <citation type="journal article" date="2016" name="Nat. Commun.">
        <title>Thousands of microbial genomes shed light on interconnected biogeochemical processes in an aquifer system.</title>
        <authorList>
            <person name="Anantharaman K."/>
            <person name="Brown C.T."/>
            <person name="Hug L.A."/>
            <person name="Sharon I."/>
            <person name="Castelle C.J."/>
            <person name="Probst A.J."/>
            <person name="Thomas B.C."/>
            <person name="Singh A."/>
            <person name="Wilkins M.J."/>
            <person name="Karaoz U."/>
            <person name="Brodie E.L."/>
            <person name="Williams K.H."/>
            <person name="Hubbard S.S."/>
            <person name="Banfield J.F."/>
        </authorList>
    </citation>
    <scope>NUCLEOTIDE SEQUENCE [LARGE SCALE GENOMIC DNA]</scope>
</reference>
<accession>A0A1F6XNQ6</accession>
<gene>
    <name evidence="1" type="ORF">A2917_00405</name>
</gene>
<dbReference type="STRING" id="1801780.A2917_00405"/>
<name>A0A1F6XNQ6_9BACT</name>
<evidence type="ECO:0000313" key="1">
    <source>
        <dbReference type="EMBL" id="OGI95764.1"/>
    </source>
</evidence>
<sequence>MQDWKEYQYTGQFSAKSGDIRYRPMISATITANNKSDNCFSLIDSGTDDTLNHAKNNSTFLV</sequence>
<proteinExistence type="predicted"/>
<dbReference type="Proteomes" id="UP000178104">
    <property type="component" value="Unassembled WGS sequence"/>
</dbReference>
<dbReference type="EMBL" id="MFVE01000002">
    <property type="protein sequence ID" value="OGI95764.1"/>
    <property type="molecule type" value="Genomic_DNA"/>
</dbReference>
<evidence type="ECO:0000313" key="2">
    <source>
        <dbReference type="Proteomes" id="UP000178104"/>
    </source>
</evidence>
<comment type="caution">
    <text evidence="1">The sequence shown here is derived from an EMBL/GenBank/DDBJ whole genome shotgun (WGS) entry which is preliminary data.</text>
</comment>
<organism evidence="1 2">
    <name type="scientific">Candidatus Nomurabacteria bacterium RIFCSPLOWO2_01_FULL_42_17</name>
    <dbReference type="NCBI Taxonomy" id="1801780"/>
    <lineage>
        <taxon>Bacteria</taxon>
        <taxon>Candidatus Nomuraibacteriota</taxon>
    </lineage>
</organism>
<dbReference type="AlphaFoldDB" id="A0A1F6XNQ6"/>